<organism evidence="1 2">
    <name type="scientific">Leucogyrophana mollusca</name>
    <dbReference type="NCBI Taxonomy" id="85980"/>
    <lineage>
        <taxon>Eukaryota</taxon>
        <taxon>Fungi</taxon>
        <taxon>Dikarya</taxon>
        <taxon>Basidiomycota</taxon>
        <taxon>Agaricomycotina</taxon>
        <taxon>Agaricomycetes</taxon>
        <taxon>Agaricomycetidae</taxon>
        <taxon>Boletales</taxon>
        <taxon>Boletales incertae sedis</taxon>
        <taxon>Leucogyrophana</taxon>
    </lineage>
</organism>
<comment type="caution">
    <text evidence="1">The sequence shown here is derived from an EMBL/GenBank/DDBJ whole genome shotgun (WGS) entry which is preliminary data.</text>
</comment>
<dbReference type="Proteomes" id="UP000790709">
    <property type="component" value="Unassembled WGS sequence"/>
</dbReference>
<evidence type="ECO:0000313" key="1">
    <source>
        <dbReference type="EMBL" id="KAH7931365.1"/>
    </source>
</evidence>
<evidence type="ECO:0000313" key="2">
    <source>
        <dbReference type="Proteomes" id="UP000790709"/>
    </source>
</evidence>
<gene>
    <name evidence="1" type="ORF">BV22DRAFT_1042671</name>
</gene>
<reference evidence="1" key="1">
    <citation type="journal article" date="2021" name="New Phytol.">
        <title>Evolutionary innovations through gain and loss of genes in the ectomycorrhizal Boletales.</title>
        <authorList>
            <person name="Wu G."/>
            <person name="Miyauchi S."/>
            <person name="Morin E."/>
            <person name="Kuo A."/>
            <person name="Drula E."/>
            <person name="Varga T."/>
            <person name="Kohler A."/>
            <person name="Feng B."/>
            <person name="Cao Y."/>
            <person name="Lipzen A."/>
            <person name="Daum C."/>
            <person name="Hundley H."/>
            <person name="Pangilinan J."/>
            <person name="Johnson J."/>
            <person name="Barry K."/>
            <person name="LaButti K."/>
            <person name="Ng V."/>
            <person name="Ahrendt S."/>
            <person name="Min B."/>
            <person name="Choi I.G."/>
            <person name="Park H."/>
            <person name="Plett J.M."/>
            <person name="Magnuson J."/>
            <person name="Spatafora J.W."/>
            <person name="Nagy L.G."/>
            <person name="Henrissat B."/>
            <person name="Grigoriev I.V."/>
            <person name="Yang Z.L."/>
            <person name="Xu J."/>
            <person name="Martin F.M."/>
        </authorList>
    </citation>
    <scope>NUCLEOTIDE SEQUENCE</scope>
    <source>
        <strain evidence="1">KUC20120723A-06</strain>
    </source>
</reference>
<proteinExistence type="predicted"/>
<name>A0ACB8C018_9AGAM</name>
<sequence length="128" mass="14288">MLFKVAAIVLSGICVTLAKTGPWYMLHIYSEPNYKGSHERHHGGLPLGGDSNSASCAHCMDHQNPKINNHLHSFKFTVNGPDKDEKIVLKLFNQADCYDEYSNVYFSGSVPKVLGNVTETSSHKVCWY</sequence>
<accession>A0ACB8C018</accession>
<protein>
    <submittedName>
        <fullName evidence="1">Uncharacterized protein</fullName>
    </submittedName>
</protein>
<keyword evidence="2" id="KW-1185">Reference proteome</keyword>
<dbReference type="EMBL" id="MU266327">
    <property type="protein sequence ID" value="KAH7931365.1"/>
    <property type="molecule type" value="Genomic_DNA"/>
</dbReference>